<organism evidence="1 2">
    <name type="scientific">Methylobrevis pamukkalensis</name>
    <dbReference type="NCBI Taxonomy" id="1439726"/>
    <lineage>
        <taxon>Bacteria</taxon>
        <taxon>Pseudomonadati</taxon>
        <taxon>Pseudomonadota</taxon>
        <taxon>Alphaproteobacteria</taxon>
        <taxon>Hyphomicrobiales</taxon>
        <taxon>Pleomorphomonadaceae</taxon>
        <taxon>Methylobrevis</taxon>
    </lineage>
</organism>
<dbReference type="Gene3D" id="3.40.50.300">
    <property type="entry name" value="P-loop containing nucleotide triphosphate hydrolases"/>
    <property type="match status" value="1"/>
</dbReference>
<evidence type="ECO:0008006" key="3">
    <source>
        <dbReference type="Google" id="ProtNLM"/>
    </source>
</evidence>
<accession>A0A1E3GYE3</accession>
<gene>
    <name evidence="1" type="ORF">A6302_03640</name>
</gene>
<protein>
    <recommendedName>
        <fullName evidence="3">Sulfotransferase family protein</fullName>
    </recommendedName>
</protein>
<keyword evidence="2" id="KW-1185">Reference proteome</keyword>
<comment type="caution">
    <text evidence="1">The sequence shown here is derived from an EMBL/GenBank/DDBJ whole genome shotgun (WGS) entry which is preliminary data.</text>
</comment>
<name>A0A1E3GYE3_9HYPH</name>
<dbReference type="OrthoDB" id="8447154at2"/>
<proteinExistence type="predicted"/>
<sequence length="329" mass="37025">MRELLLHVGHDKTGSSYIESALARSVSALMQHGITYPVPHNMERAANGGITSGNIMRLEEAMSAGADTDAPEARIFFSSELLFGRFFGRKGETLTLEALANTFAVDRIRILLFIRDPIDHLCSSYQQRVKRSGATMSTGRFARRYGHPQLVRDFLDIVAASDLAEVTVFNYSRHRKEILRIVSDWLGLPEGTLALPAFDNVNRSMTHSELEIQKIINERLGNSGHLWSDPLCEKAPDIRSSDIRPSVENQTLAFERLKPYIDEVNACLPAAEHYRRDIAEGEKFPADTFTLNRQQMEILIGAFSDEIVQLREQVAALKVRAAERRKVQS</sequence>
<dbReference type="InterPro" id="IPR027417">
    <property type="entry name" value="P-loop_NTPase"/>
</dbReference>
<dbReference type="SUPFAM" id="SSF52540">
    <property type="entry name" value="P-loop containing nucleoside triphosphate hydrolases"/>
    <property type="match status" value="1"/>
</dbReference>
<dbReference type="AlphaFoldDB" id="A0A1E3GYE3"/>
<reference evidence="1 2" key="1">
    <citation type="submission" date="2016-07" db="EMBL/GenBank/DDBJ databases">
        <title>Draft Genome Sequence of Methylobrevis pamukkalensis PK2.</title>
        <authorList>
            <person name="Vasilenko O.V."/>
            <person name="Doronina N.V."/>
            <person name="Shmareva M.N."/>
            <person name="Tarlachkov S.V."/>
            <person name="Mustakhimov I."/>
            <person name="Trotsenko Y.A."/>
        </authorList>
    </citation>
    <scope>NUCLEOTIDE SEQUENCE [LARGE SCALE GENOMIC DNA]</scope>
    <source>
        <strain evidence="1 2">PK2</strain>
    </source>
</reference>
<evidence type="ECO:0000313" key="2">
    <source>
        <dbReference type="Proteomes" id="UP000094622"/>
    </source>
</evidence>
<dbReference type="RefSeq" id="WP_069307936.1">
    <property type="nucleotide sequence ID" value="NZ_MCRJ01000113.1"/>
</dbReference>
<dbReference type="EMBL" id="MCRJ01000113">
    <property type="protein sequence ID" value="ODN69044.1"/>
    <property type="molecule type" value="Genomic_DNA"/>
</dbReference>
<dbReference type="Proteomes" id="UP000094622">
    <property type="component" value="Unassembled WGS sequence"/>
</dbReference>
<evidence type="ECO:0000313" key="1">
    <source>
        <dbReference type="EMBL" id="ODN69044.1"/>
    </source>
</evidence>